<feature type="region of interest" description="Disordered" evidence="2">
    <location>
        <begin position="862"/>
        <end position="962"/>
    </location>
</feature>
<feature type="compositionally biased region" description="Low complexity" evidence="2">
    <location>
        <begin position="261"/>
        <end position="279"/>
    </location>
</feature>
<feature type="compositionally biased region" description="Low complexity" evidence="2">
    <location>
        <begin position="400"/>
        <end position="411"/>
    </location>
</feature>
<evidence type="ECO:0000313" key="4">
    <source>
        <dbReference type="Proteomes" id="UP001151760"/>
    </source>
</evidence>
<gene>
    <name evidence="3" type="ORF">Tco_0625832</name>
</gene>
<accession>A0ABQ4WHW9</accession>
<dbReference type="CDD" id="cd22249">
    <property type="entry name" value="UDM1_RNF168_RNF169-like"/>
    <property type="match status" value="1"/>
</dbReference>
<reference evidence="3" key="1">
    <citation type="journal article" date="2022" name="Int. J. Mol. Sci.">
        <title>Draft Genome of Tanacetum Coccineum: Genomic Comparison of Closely Related Tanacetum-Family Plants.</title>
        <authorList>
            <person name="Yamashiro T."/>
            <person name="Shiraishi A."/>
            <person name="Nakayama K."/>
            <person name="Satake H."/>
        </authorList>
    </citation>
    <scope>NUCLEOTIDE SEQUENCE</scope>
</reference>
<evidence type="ECO:0000256" key="1">
    <source>
        <dbReference type="SAM" id="Coils"/>
    </source>
</evidence>
<keyword evidence="4" id="KW-1185">Reference proteome</keyword>
<evidence type="ECO:0008006" key="5">
    <source>
        <dbReference type="Google" id="ProtNLM"/>
    </source>
</evidence>
<evidence type="ECO:0000313" key="3">
    <source>
        <dbReference type="EMBL" id="GJS52470.1"/>
    </source>
</evidence>
<dbReference type="EMBL" id="BQNB010008658">
    <property type="protein sequence ID" value="GJS52470.1"/>
    <property type="molecule type" value="Genomic_DNA"/>
</dbReference>
<feature type="coiled-coil region" evidence="1">
    <location>
        <begin position="420"/>
        <end position="472"/>
    </location>
</feature>
<proteinExistence type="predicted"/>
<feature type="compositionally biased region" description="Polar residues" evidence="2">
    <location>
        <begin position="878"/>
        <end position="892"/>
    </location>
</feature>
<feature type="region of interest" description="Disordered" evidence="2">
    <location>
        <begin position="389"/>
        <end position="416"/>
    </location>
</feature>
<feature type="compositionally biased region" description="Low complexity" evidence="2">
    <location>
        <begin position="906"/>
        <end position="923"/>
    </location>
</feature>
<dbReference type="Proteomes" id="UP001151760">
    <property type="component" value="Unassembled WGS sequence"/>
</dbReference>
<keyword evidence="1" id="KW-0175">Coiled coil</keyword>
<comment type="caution">
    <text evidence="3">The sequence shown here is derived from an EMBL/GenBank/DDBJ whole genome shotgun (WGS) entry which is preliminary data.</text>
</comment>
<reference evidence="3" key="2">
    <citation type="submission" date="2022-01" db="EMBL/GenBank/DDBJ databases">
        <authorList>
            <person name="Yamashiro T."/>
            <person name="Shiraishi A."/>
            <person name="Satake H."/>
            <person name="Nakayama K."/>
        </authorList>
    </citation>
    <scope>NUCLEOTIDE SEQUENCE</scope>
</reference>
<sequence>MAALQYKDDHNRIAYLGREKGSEDFGDILSYVDHSPLRYALTHDPPVVFDSLVKQFWATAVVRPNAAGSHDLVATIDGREVVVTESLIRTQLHFEDANGIVAMPNSDILEGMRVIGYPTDRALTFLKHHLSPQWRFLVHTLMHCLSPKAGSWNQFPSSIATTLICLSTGRVYNFSRFILEGMIANVKTKKNKFLMYPRFLQMLVAIETADRTPRPTSGFTRKLFSNMKLKWEGEEIPLTPPMLAIAAAGNDAADDDDAANEDNAAADEAAGSAAEAHPVPHSPPVSPVRELTPERQSASERPPSLSPTPPAQTFSLAEPLVFGPEPRPAGYVDPDVLEPIIFGPQPRPSDFVDPDLEEPVIFGPPPRPDNYIEPADIDNLVSMEDDTIHGGFHEESPVGPDDAPTPTADAAGRAEDPTLLTSLSAKLDRCMGRIDSLETELGTSKKIMGGAILTLVSRVKKLERTVKQLKTARFVGDAPATEGDVNIQDDVDLEGLSRMASEALGHDQPAVPSEHMEEREEEEVPLRRKRSVYRRARTEFNTSAFAQFNAPLSADVLPQAAISESAGPSAAADKGKAPMPELDIPAEFLAEDAQARQRLEEEQASERLVQRLLEEREEEEVPLRRKRSVYRRARTEFNTSAFAQFHAPLSTDVLPQAEISESAGPSVGADKGKAPMPDLEIPAEFLAEDAQARKRLEEEQASARLVQQLQAEDLAQADVPIVSEQRAKELDELMLRMTETDWLTLMMQVGTNPALARELLGADVNEDNFIERMTAIKERKKRALADLRYRALKGKPLKQSEVTQMMRNLVKNQWCAAHNGTITMKAVTAMSKQQLIAEYENICRRLEKDRLLSAQYNLFRPKPAITEPPSKRQRVERASSQPSDVPAATTQPADDPDSAGGSSFHPAGSAPPLSGSAAPTSAGVPDSTVPTSAAMDTAGSHRESGVSPFVDSDASSSPSPVSTDHIPIDVLFDSTSGGLNAFFLASDEDAPICMSRVAADPDSNDEVLAEILFRGQYISGAGVVVVDKLSDDEIIDRRVKVETIPDSAASPPRSCRKHRGVRSDDSLWDKPVEDFFSSESESDDDMQTYIPPIPYGAFKDWEIVRCPLSNTYYHVYYQENRRQQSFFYLKELLPHVYREDLLLLRRRMNRYFRLNPDVDVGLDLWRDVNLLCQSLHSDDVEDFWRTQDAWIVSGWKLYPKSSVHVLDLTNGTTVYMFVDKVYPIQATLLERMLRHRLIVPPSYCRDVVIARKVIQTVQAGLRESYECLASVPIFIDRIVLYNFGVSACTARQMVFSSPWLTAKKESGSPLQTALVCNSNPLLVTRVDMVINPPWNLPFLGAKGLTSPEQTATAVTTSCCKDWKLLFFNVAACFVAAGYLVSAVVPADSSSSIPADNVPADSSSSIPADYVSAGHVLVSADRDRIC</sequence>
<name>A0ABQ4WHW9_9ASTR</name>
<organism evidence="3 4">
    <name type="scientific">Tanacetum coccineum</name>
    <dbReference type="NCBI Taxonomy" id="301880"/>
    <lineage>
        <taxon>Eukaryota</taxon>
        <taxon>Viridiplantae</taxon>
        <taxon>Streptophyta</taxon>
        <taxon>Embryophyta</taxon>
        <taxon>Tracheophyta</taxon>
        <taxon>Spermatophyta</taxon>
        <taxon>Magnoliopsida</taxon>
        <taxon>eudicotyledons</taxon>
        <taxon>Gunneridae</taxon>
        <taxon>Pentapetalae</taxon>
        <taxon>asterids</taxon>
        <taxon>campanulids</taxon>
        <taxon>Asterales</taxon>
        <taxon>Asteraceae</taxon>
        <taxon>Asteroideae</taxon>
        <taxon>Anthemideae</taxon>
        <taxon>Anthemidinae</taxon>
        <taxon>Tanacetum</taxon>
    </lineage>
</organism>
<evidence type="ECO:0000256" key="2">
    <source>
        <dbReference type="SAM" id="MobiDB-lite"/>
    </source>
</evidence>
<feature type="compositionally biased region" description="Low complexity" evidence="2">
    <location>
        <begin position="946"/>
        <end position="962"/>
    </location>
</feature>
<protein>
    <recommendedName>
        <fullName evidence="5">Synaptobrevin, longin-like domain protein</fullName>
    </recommendedName>
</protein>
<feature type="region of interest" description="Disordered" evidence="2">
    <location>
        <begin position="251"/>
        <end position="313"/>
    </location>
</feature>